<dbReference type="Pfam" id="PF04085">
    <property type="entry name" value="MreC"/>
    <property type="match status" value="1"/>
</dbReference>
<keyword evidence="3" id="KW-0133">Cell shape</keyword>
<organism evidence="6 7">
    <name type="scientific">Flavivirga aquimarina</name>
    <dbReference type="NCBI Taxonomy" id="2027862"/>
    <lineage>
        <taxon>Bacteria</taxon>
        <taxon>Pseudomonadati</taxon>
        <taxon>Bacteroidota</taxon>
        <taxon>Flavobacteriia</taxon>
        <taxon>Flavobacteriales</taxon>
        <taxon>Flavobacteriaceae</taxon>
        <taxon>Flavivirga</taxon>
    </lineage>
</organism>
<evidence type="ECO:0000256" key="2">
    <source>
        <dbReference type="ARBA" id="ARBA00013855"/>
    </source>
</evidence>
<dbReference type="EMBL" id="JAUOEK010000017">
    <property type="protein sequence ID" value="MDO5968319.1"/>
    <property type="molecule type" value="Genomic_DNA"/>
</dbReference>
<dbReference type="NCBIfam" id="NF010532">
    <property type="entry name" value="PRK13922.9-3"/>
    <property type="match status" value="1"/>
</dbReference>
<reference evidence="6" key="1">
    <citation type="submission" date="2023-07" db="EMBL/GenBank/DDBJ databases">
        <title>Two novel species in the genus Flavivirga.</title>
        <authorList>
            <person name="Kwon K."/>
        </authorList>
    </citation>
    <scope>NUCLEOTIDE SEQUENCE</scope>
    <source>
        <strain evidence="6">KCTC 52353</strain>
    </source>
</reference>
<dbReference type="Proteomes" id="UP001176883">
    <property type="component" value="Unassembled WGS sequence"/>
</dbReference>
<dbReference type="InterPro" id="IPR042177">
    <property type="entry name" value="Cell/Rod_1"/>
</dbReference>
<protein>
    <recommendedName>
        <fullName evidence="2">Cell shape-determining protein MreC</fullName>
    </recommendedName>
    <alternativeName>
        <fullName evidence="4">Cell shape protein MreC</fullName>
    </alternativeName>
</protein>
<evidence type="ECO:0000256" key="1">
    <source>
        <dbReference type="ARBA" id="ARBA00009369"/>
    </source>
</evidence>
<comment type="caution">
    <text evidence="6">The sequence shown here is derived from an EMBL/GenBank/DDBJ whole genome shotgun (WGS) entry which is preliminary data.</text>
</comment>
<comment type="similarity">
    <text evidence="1">Belongs to the MreC family.</text>
</comment>
<gene>
    <name evidence="6" type="primary">mreC</name>
    <name evidence="6" type="ORF">Q4Q35_00730</name>
</gene>
<keyword evidence="7" id="KW-1185">Reference proteome</keyword>
<dbReference type="RefSeq" id="WP_303275999.1">
    <property type="nucleotide sequence ID" value="NZ_JAUOEK010000017.1"/>
</dbReference>
<dbReference type="Gene3D" id="2.40.10.350">
    <property type="entry name" value="Rod shape-determining protein MreC, domain 2"/>
    <property type="match status" value="1"/>
</dbReference>
<dbReference type="InterPro" id="IPR007221">
    <property type="entry name" value="MreC"/>
</dbReference>
<accession>A0ABT8W5H8</accession>
<dbReference type="Gene3D" id="2.40.10.340">
    <property type="entry name" value="Rod shape-determining protein MreC, domain 1"/>
    <property type="match status" value="1"/>
</dbReference>
<evidence type="ECO:0000259" key="5">
    <source>
        <dbReference type="Pfam" id="PF04085"/>
    </source>
</evidence>
<proteinExistence type="inferred from homology"/>
<dbReference type="PANTHER" id="PTHR34138">
    <property type="entry name" value="CELL SHAPE-DETERMINING PROTEIN MREC"/>
    <property type="match status" value="1"/>
</dbReference>
<evidence type="ECO:0000313" key="6">
    <source>
        <dbReference type="EMBL" id="MDO5968319.1"/>
    </source>
</evidence>
<feature type="domain" description="Rod shape-determining protein MreC beta-barrel core" evidence="5">
    <location>
        <begin position="109"/>
        <end position="257"/>
    </location>
</feature>
<name>A0ABT8W5H8_9FLAO</name>
<evidence type="ECO:0000256" key="4">
    <source>
        <dbReference type="ARBA" id="ARBA00032089"/>
    </source>
</evidence>
<dbReference type="InterPro" id="IPR042175">
    <property type="entry name" value="Cell/Rod_MreC_2"/>
</dbReference>
<sequence length="270" mass="30397">MQQIINFIIRNKNFLLFLLLFSISILFTIQSHSYHRSKFINSANFLSGGIYNSAHKISTYFNLKSQNQLLFEENKRLKSLLYNLENTGHFTYSDSLLLNKSYYFSNAQVIKNSYSATDNVLLINKGTNDSIQQDFGVITTKGIVGIVDKTSGNFANVISILNSTSSISAQLKKTSHYGSLTWDAKNPALVQLKDIPKIAKVLVGDTIVTSGQSSIFPKDIPIGVIENYNLDAAENYYEINVALFNDMTNLEYVYIIKNTNKPEITNLLNE</sequence>
<evidence type="ECO:0000256" key="3">
    <source>
        <dbReference type="ARBA" id="ARBA00022960"/>
    </source>
</evidence>
<dbReference type="InterPro" id="IPR055342">
    <property type="entry name" value="MreC_beta-barrel_core"/>
</dbReference>
<dbReference type="PANTHER" id="PTHR34138:SF1">
    <property type="entry name" value="CELL SHAPE-DETERMINING PROTEIN MREC"/>
    <property type="match status" value="1"/>
</dbReference>
<evidence type="ECO:0000313" key="7">
    <source>
        <dbReference type="Proteomes" id="UP001176883"/>
    </source>
</evidence>